<evidence type="ECO:0000313" key="1">
    <source>
        <dbReference type="EMBL" id="GAA4200181.1"/>
    </source>
</evidence>
<gene>
    <name evidence="1" type="ORF">GCM10022289_11670</name>
</gene>
<sequence length="115" mass="13094">MNLKKRSFLKKKVLSGNGQILAHSFNTPVQTGITENTFSQTNLLVSYNFSRNLHFNAGEDTASKSLQKKTYNELISPLLFDARAFLNSDKKDFNSTAGMRGMSHALNRRFRISYR</sequence>
<comment type="caution">
    <text evidence="1">The sequence shown here is derived from an EMBL/GenBank/DDBJ whole genome shotgun (WGS) entry which is preliminary data.</text>
</comment>
<organism evidence="1 2">
    <name type="scientific">Pedobacter jeongneungensis</name>
    <dbReference type="NCBI Taxonomy" id="947309"/>
    <lineage>
        <taxon>Bacteria</taxon>
        <taxon>Pseudomonadati</taxon>
        <taxon>Bacteroidota</taxon>
        <taxon>Sphingobacteriia</taxon>
        <taxon>Sphingobacteriales</taxon>
        <taxon>Sphingobacteriaceae</taxon>
        <taxon>Pedobacter</taxon>
    </lineage>
</organism>
<keyword evidence="2" id="KW-1185">Reference proteome</keyword>
<dbReference type="RefSeq" id="WP_344850257.1">
    <property type="nucleotide sequence ID" value="NZ_BAABBY010000002.1"/>
</dbReference>
<proteinExistence type="predicted"/>
<name>A0ABP8B822_9SPHI</name>
<evidence type="ECO:0000313" key="2">
    <source>
        <dbReference type="Proteomes" id="UP001501772"/>
    </source>
</evidence>
<accession>A0ABP8B822</accession>
<reference evidence="2" key="1">
    <citation type="journal article" date="2019" name="Int. J. Syst. Evol. Microbiol.">
        <title>The Global Catalogue of Microorganisms (GCM) 10K type strain sequencing project: providing services to taxonomists for standard genome sequencing and annotation.</title>
        <authorList>
            <consortium name="The Broad Institute Genomics Platform"/>
            <consortium name="The Broad Institute Genome Sequencing Center for Infectious Disease"/>
            <person name="Wu L."/>
            <person name="Ma J."/>
        </authorList>
    </citation>
    <scope>NUCLEOTIDE SEQUENCE [LARGE SCALE GENOMIC DNA]</scope>
    <source>
        <strain evidence="2">JCM 17626</strain>
    </source>
</reference>
<dbReference type="EMBL" id="BAABBY010000002">
    <property type="protein sequence ID" value="GAA4200181.1"/>
    <property type="molecule type" value="Genomic_DNA"/>
</dbReference>
<protein>
    <recommendedName>
        <fullName evidence="3">Outer membrane beta-barrel protein</fullName>
    </recommendedName>
</protein>
<dbReference type="Proteomes" id="UP001501772">
    <property type="component" value="Unassembled WGS sequence"/>
</dbReference>
<evidence type="ECO:0008006" key="3">
    <source>
        <dbReference type="Google" id="ProtNLM"/>
    </source>
</evidence>